<feature type="region of interest" description="Disordered" evidence="1">
    <location>
        <begin position="566"/>
        <end position="620"/>
    </location>
</feature>
<gene>
    <name evidence="2" type="ORF">RMCT_4566</name>
</gene>
<evidence type="ECO:0000256" key="1">
    <source>
        <dbReference type="SAM" id="MobiDB-lite"/>
    </source>
</evidence>
<dbReference type="EMBL" id="BCTB01000056">
    <property type="protein sequence ID" value="GAT17597.1"/>
    <property type="molecule type" value="Genomic_DNA"/>
</dbReference>
<feature type="compositionally biased region" description="Low complexity" evidence="1">
    <location>
        <begin position="594"/>
        <end position="603"/>
    </location>
</feature>
<feature type="region of interest" description="Disordered" evidence="1">
    <location>
        <begin position="433"/>
        <end position="497"/>
    </location>
</feature>
<dbReference type="OrthoDB" id="4733919at2"/>
<sequence length="620" mass="61646">MDVQLKSYMTTGVAIVGAGIIAVTPITALPPDTMVRAAAPPAVSLEVEPAGVVEDLLANIALLGSAGGMAADVILSGVGAVPRYLVTAVAAGIADPSAIPSLLSALVHLAFAPPGVDSPTSFIKQLTPHLALATSVLPEPLRDLANQVSGQINELIASFLGFLPDPTAGFAALVPGAPLPGLIGDIVGGIETLAEALGASVSNTLTALGGMPAMLAATFGAAIENPSDIPGLLSYLVSGVFAPTGSLIAGLINPLVDAAAGVPLVGGLIEGARDVFFDVVSTVLGVLPDPIDPFIPSPPPQEMDGMALLAAPATFDGLLPGIGDIGGLLPGIGDIEEVIEAMRTAVTDFVAGIGDVPELLGEAVRAVIANPLDFGRQAVTFLNYSINSAREGFQPIIAAVLGLLPEVIRTPLEQIGRTIDGVIISAQNAAQDFVERPGGGGPVDMDAKAGAPVDVGESDEGPDDGQTDQDKDGDDRRDDKGKDGMKPGKPGKGRSAVAVTDVTIAPVADLVPVDVAAGEGLDLTEIAVGEVETVLDKAPVEKIGGTEKLVTGSVVKKPVLNEVRVNGPVTESPSLGGGDTDSPKAGGGDGKDAGGATKVTAGVAAGGGTGGGLDTSGDDD</sequence>
<accession>A0A100XJH5</accession>
<dbReference type="RefSeq" id="WP_131588044.1">
    <property type="nucleotide sequence ID" value="NZ_BCTB01000056.1"/>
</dbReference>
<protein>
    <submittedName>
        <fullName evidence="2">Uncharacterized protein</fullName>
    </submittedName>
</protein>
<reference evidence="2 3" key="1">
    <citation type="journal article" date="2016" name="Genome Announc.">
        <title>Draft Genome Sequences of Five Rapidly Growing Mycobacterium Species, M. thermoresistibile, M. fortuitum subsp. acetamidolyticum, M. canariasense, M. brisbanense, and M. novocastrense.</title>
        <authorList>
            <person name="Katahira K."/>
            <person name="Ogura Y."/>
            <person name="Gotoh Y."/>
            <person name="Hayashi T."/>
        </authorList>
    </citation>
    <scope>NUCLEOTIDE SEQUENCE [LARGE SCALE GENOMIC DNA]</scope>
    <source>
        <strain evidence="2 3">JCM6362</strain>
    </source>
</reference>
<dbReference type="AlphaFoldDB" id="A0A100XJH5"/>
<evidence type="ECO:0000313" key="3">
    <source>
        <dbReference type="Proteomes" id="UP000069654"/>
    </source>
</evidence>
<reference evidence="3" key="2">
    <citation type="submission" date="2016-02" db="EMBL/GenBank/DDBJ databases">
        <title>Draft genome sequence of five rapidly growing Mycobacterium species.</title>
        <authorList>
            <person name="Katahira K."/>
            <person name="Gotou Y."/>
            <person name="Iida K."/>
            <person name="Ogura Y."/>
            <person name="Hayashi T."/>
        </authorList>
    </citation>
    <scope>NUCLEOTIDE SEQUENCE [LARGE SCALE GENOMIC DNA]</scope>
    <source>
        <strain evidence="3">JCM6362</strain>
    </source>
</reference>
<dbReference type="Proteomes" id="UP000069654">
    <property type="component" value="Unassembled WGS sequence"/>
</dbReference>
<feature type="compositionally biased region" description="Gly residues" evidence="1">
    <location>
        <begin position="604"/>
        <end position="614"/>
    </location>
</feature>
<feature type="compositionally biased region" description="Acidic residues" evidence="1">
    <location>
        <begin position="456"/>
        <end position="467"/>
    </location>
</feature>
<feature type="compositionally biased region" description="Basic and acidic residues" evidence="1">
    <location>
        <begin position="468"/>
        <end position="486"/>
    </location>
</feature>
<evidence type="ECO:0000313" key="2">
    <source>
        <dbReference type="EMBL" id="GAT17597.1"/>
    </source>
</evidence>
<organism evidence="2 3">
    <name type="scientific">Mycolicibacterium thermoresistibile</name>
    <name type="common">Mycobacterium thermoresistibile</name>
    <dbReference type="NCBI Taxonomy" id="1797"/>
    <lineage>
        <taxon>Bacteria</taxon>
        <taxon>Bacillati</taxon>
        <taxon>Actinomycetota</taxon>
        <taxon>Actinomycetes</taxon>
        <taxon>Mycobacteriales</taxon>
        <taxon>Mycobacteriaceae</taxon>
        <taxon>Mycolicibacterium</taxon>
    </lineage>
</organism>
<name>A0A100XJH5_MYCTH</name>
<comment type="caution">
    <text evidence="2">The sequence shown here is derived from an EMBL/GenBank/DDBJ whole genome shotgun (WGS) entry which is preliminary data.</text>
</comment>
<proteinExistence type="predicted"/>